<gene>
    <name evidence="5" type="ORF">CCHR01_09482</name>
</gene>
<dbReference type="PROSITE" id="PS50048">
    <property type="entry name" value="ZN2_CY6_FUNGAL_2"/>
    <property type="match status" value="1"/>
</dbReference>
<dbReference type="Pfam" id="PF00172">
    <property type="entry name" value="Zn_clus"/>
    <property type="match status" value="1"/>
</dbReference>
<feature type="compositionally biased region" description="Low complexity" evidence="3">
    <location>
        <begin position="61"/>
        <end position="78"/>
    </location>
</feature>
<comment type="subcellular location">
    <subcellularLocation>
        <location evidence="1">Nucleus</location>
    </subcellularLocation>
</comment>
<dbReference type="PANTHER" id="PTHR37534">
    <property type="entry name" value="TRANSCRIPTIONAL ACTIVATOR PROTEIN UGA3"/>
    <property type="match status" value="1"/>
</dbReference>
<evidence type="ECO:0000259" key="4">
    <source>
        <dbReference type="PROSITE" id="PS50048"/>
    </source>
</evidence>
<name>A0AAD9EHQ9_9PEZI</name>
<dbReference type="AlphaFoldDB" id="A0AAD9EHQ9"/>
<dbReference type="Proteomes" id="UP001243330">
    <property type="component" value="Unassembled WGS sequence"/>
</dbReference>
<evidence type="ECO:0000256" key="2">
    <source>
        <dbReference type="ARBA" id="ARBA00023242"/>
    </source>
</evidence>
<organism evidence="5 6">
    <name type="scientific">Colletotrichum chrysophilum</name>
    <dbReference type="NCBI Taxonomy" id="1836956"/>
    <lineage>
        <taxon>Eukaryota</taxon>
        <taxon>Fungi</taxon>
        <taxon>Dikarya</taxon>
        <taxon>Ascomycota</taxon>
        <taxon>Pezizomycotina</taxon>
        <taxon>Sordariomycetes</taxon>
        <taxon>Hypocreomycetidae</taxon>
        <taxon>Glomerellales</taxon>
        <taxon>Glomerellaceae</taxon>
        <taxon>Colletotrichum</taxon>
        <taxon>Colletotrichum gloeosporioides species complex</taxon>
    </lineage>
</organism>
<protein>
    <submittedName>
        <fullName evidence="5">Fungal Zn binuclear cluster domain containing protein</fullName>
    </submittedName>
</protein>
<dbReference type="GO" id="GO:0008270">
    <property type="term" value="F:zinc ion binding"/>
    <property type="evidence" value="ECO:0007669"/>
    <property type="project" value="InterPro"/>
</dbReference>
<reference evidence="5" key="1">
    <citation type="submission" date="2023-01" db="EMBL/GenBank/DDBJ databases">
        <title>Colletotrichum chrysophilum M932 genome sequence.</title>
        <authorList>
            <person name="Baroncelli R."/>
        </authorList>
    </citation>
    <scope>NUCLEOTIDE SEQUENCE</scope>
    <source>
        <strain evidence="5">M932</strain>
    </source>
</reference>
<comment type="caution">
    <text evidence="5">The sequence shown here is derived from an EMBL/GenBank/DDBJ whole genome shotgun (WGS) entry which is preliminary data.</text>
</comment>
<dbReference type="GO" id="GO:0045944">
    <property type="term" value="P:positive regulation of transcription by RNA polymerase II"/>
    <property type="evidence" value="ECO:0007669"/>
    <property type="project" value="TreeGrafter"/>
</dbReference>
<dbReference type="GO" id="GO:0000976">
    <property type="term" value="F:transcription cis-regulatory region binding"/>
    <property type="evidence" value="ECO:0007669"/>
    <property type="project" value="TreeGrafter"/>
</dbReference>
<dbReference type="SMART" id="SM00066">
    <property type="entry name" value="GAL4"/>
    <property type="match status" value="1"/>
</dbReference>
<sequence length="485" mass="54098">MEPSKRRRTGCTECRRKKSKCDEKKPVCTRCTKYPRLCSYELSIKTTEFKISKPSIRKKSTSPSSTGSSASQLTAPRPSSTPPSPRSPASSLSEYRLTPFPSIQSTQHRFYLHHFITHTATIYFPLQPDALLHFAIPVAESSPAMLAAILAASCNHFFRLRGFQDARNAATEATVQSLSRLREAIPTSRLRGESPALLATSLMLATTCLCVGDTTTYRQHLNGALHIVQRDGEQHQSDPLWSLGLKWLTHLILMNRISGLPLPTQQKTGALDWAPLLISLPGPGQIDSVTGLSLDLVTILDEICDLSDTPSSPSKQSRSPDQISGKDHDTDSVFAVDFPRERSLEVLLLYLKIQTPSPDSRTELDYSHYMFINAALISLYRRVDGLPKEDDKVQHAVESIIDSLRHIDQYAEVNIPLLWPLLSAGCEAMTDDQRSMIAGRMMAMTSHGLGNCRIVQGFMKQYWERGGNLRWDRFAEQIGADLVLF</sequence>
<dbReference type="GO" id="GO:0000981">
    <property type="term" value="F:DNA-binding transcription factor activity, RNA polymerase II-specific"/>
    <property type="evidence" value="ECO:0007669"/>
    <property type="project" value="InterPro"/>
</dbReference>
<dbReference type="Pfam" id="PF11951">
    <property type="entry name" value="Fungal_trans_2"/>
    <property type="match status" value="1"/>
</dbReference>
<keyword evidence="2" id="KW-0539">Nucleus</keyword>
<dbReference type="GO" id="GO:0005634">
    <property type="term" value="C:nucleus"/>
    <property type="evidence" value="ECO:0007669"/>
    <property type="project" value="UniProtKB-SubCell"/>
</dbReference>
<dbReference type="PANTHER" id="PTHR37534:SF43">
    <property type="entry name" value="FINGER DOMAIN PROTEIN, PUTATIVE (AFU_ORTHOLOGUE AFUA_1G01850)-RELATED"/>
    <property type="match status" value="1"/>
</dbReference>
<accession>A0AAD9EHQ9</accession>
<evidence type="ECO:0000256" key="3">
    <source>
        <dbReference type="SAM" id="MobiDB-lite"/>
    </source>
</evidence>
<dbReference type="InterPro" id="IPR001138">
    <property type="entry name" value="Zn2Cys6_DnaBD"/>
</dbReference>
<evidence type="ECO:0000313" key="5">
    <source>
        <dbReference type="EMBL" id="KAK1847892.1"/>
    </source>
</evidence>
<keyword evidence="6" id="KW-1185">Reference proteome</keyword>
<proteinExistence type="predicted"/>
<evidence type="ECO:0000256" key="1">
    <source>
        <dbReference type="ARBA" id="ARBA00004123"/>
    </source>
</evidence>
<feature type="region of interest" description="Disordered" evidence="3">
    <location>
        <begin position="308"/>
        <end position="330"/>
    </location>
</feature>
<dbReference type="CDD" id="cd00067">
    <property type="entry name" value="GAL4"/>
    <property type="match status" value="1"/>
</dbReference>
<evidence type="ECO:0000313" key="6">
    <source>
        <dbReference type="Proteomes" id="UP001243330"/>
    </source>
</evidence>
<feature type="region of interest" description="Disordered" evidence="3">
    <location>
        <begin position="53"/>
        <end position="93"/>
    </location>
</feature>
<dbReference type="EMBL" id="JAQOWY010000188">
    <property type="protein sequence ID" value="KAK1847892.1"/>
    <property type="molecule type" value="Genomic_DNA"/>
</dbReference>
<feature type="compositionally biased region" description="Polar residues" evidence="3">
    <location>
        <begin position="308"/>
        <end position="322"/>
    </location>
</feature>
<dbReference type="Gene3D" id="4.10.240.10">
    <property type="entry name" value="Zn(2)-C6 fungal-type DNA-binding domain"/>
    <property type="match status" value="1"/>
</dbReference>
<dbReference type="SUPFAM" id="SSF57701">
    <property type="entry name" value="Zn2/Cys6 DNA-binding domain"/>
    <property type="match status" value="1"/>
</dbReference>
<feature type="domain" description="Zn(2)-C6 fungal-type" evidence="4">
    <location>
        <begin position="10"/>
        <end position="40"/>
    </location>
</feature>
<dbReference type="InterPro" id="IPR036864">
    <property type="entry name" value="Zn2-C6_fun-type_DNA-bd_sf"/>
</dbReference>
<dbReference type="PROSITE" id="PS00463">
    <property type="entry name" value="ZN2_CY6_FUNGAL_1"/>
    <property type="match status" value="1"/>
</dbReference>
<dbReference type="InterPro" id="IPR021858">
    <property type="entry name" value="Fun_TF"/>
</dbReference>